<evidence type="ECO:0000313" key="3">
    <source>
        <dbReference type="EMBL" id="GCE25279.1"/>
    </source>
</evidence>
<protein>
    <submittedName>
        <fullName evidence="3">Carotenoid 1,2-hydratase</fullName>
    </submittedName>
</protein>
<dbReference type="PANTHER" id="PTHR38591">
    <property type="entry name" value="HYDROLASE"/>
    <property type="match status" value="1"/>
</dbReference>
<keyword evidence="1" id="KW-0732">Signal</keyword>
<comment type="caution">
    <text evidence="3">The sequence shown here is derived from an EMBL/GenBank/DDBJ whole genome shotgun (WGS) entry which is preliminary data.</text>
</comment>
<dbReference type="EMBL" id="BIFT01000001">
    <property type="protein sequence ID" value="GCE25279.1"/>
    <property type="molecule type" value="Genomic_DNA"/>
</dbReference>
<dbReference type="Proteomes" id="UP000287171">
    <property type="component" value="Unassembled WGS sequence"/>
</dbReference>
<dbReference type="PROSITE" id="PS51257">
    <property type="entry name" value="PROKAR_LIPOPROTEIN"/>
    <property type="match status" value="1"/>
</dbReference>
<dbReference type="InterPro" id="IPR023374">
    <property type="entry name" value="AttH-like_dom_sf"/>
</dbReference>
<accession>A0A402B1Q1</accession>
<dbReference type="PANTHER" id="PTHR38591:SF1">
    <property type="entry name" value="BLL1000 PROTEIN"/>
    <property type="match status" value="1"/>
</dbReference>
<sequence>MRKSTPRAPHYWSLAVCLLLTLVLSSCAFPGLTTTDATLPQVSQQPEKTDLPPIHFPQDEGTHNNLTEWWYYTGHMQATDASGKQRTYGFELVFFQALRSNLPAVHPAHFAITDISRDEFHYDQRSTTAFNAPKPDGKSTQGVNIQVGDWSAQGLNGKDHLQASMQNYAINLNLTGRKDPTLHNGNGLITYGLGGFSYYYSRTRMDVGGTLMDHNQPLKVTGTAWMDHQWGNFLTLGGSGWDWYSIQLNNNTEIMLYFIRDATGKTISTYVGYTDANAKSLVLPAQALELKTLGTWTSPKTGIRYPSGWQVSIKDPHLQATLTINPLLKDQELVVLQSTGNVYWEGAVNIKGQSNGRSVAGEGYVELTGYKKP</sequence>
<name>A0A402B1Q1_9CHLR</name>
<proteinExistence type="predicted"/>
<keyword evidence="4" id="KW-1185">Reference proteome</keyword>
<gene>
    <name evidence="3" type="ORF">KDA_07630</name>
</gene>
<dbReference type="Gene3D" id="2.40.370.10">
    <property type="entry name" value="AttH-like domain"/>
    <property type="match status" value="2"/>
</dbReference>
<evidence type="ECO:0000313" key="4">
    <source>
        <dbReference type="Proteomes" id="UP000287171"/>
    </source>
</evidence>
<dbReference type="Pfam" id="PF17186">
    <property type="entry name" value="Lipocalin_9"/>
    <property type="match status" value="1"/>
</dbReference>
<evidence type="ECO:0000256" key="1">
    <source>
        <dbReference type="SAM" id="SignalP"/>
    </source>
</evidence>
<dbReference type="OrthoDB" id="9770826at2"/>
<dbReference type="RefSeq" id="WP_126625876.1">
    <property type="nucleotide sequence ID" value="NZ_BIFT01000001.1"/>
</dbReference>
<feature type="chain" id="PRO_5019376528" evidence="1">
    <location>
        <begin position="29"/>
        <end position="373"/>
    </location>
</feature>
<evidence type="ECO:0000259" key="2">
    <source>
        <dbReference type="Pfam" id="PF07143"/>
    </source>
</evidence>
<feature type="domain" description="AttH" evidence="2">
    <location>
        <begin position="67"/>
        <end position="232"/>
    </location>
</feature>
<organism evidence="3 4">
    <name type="scientific">Dictyobacter alpinus</name>
    <dbReference type="NCBI Taxonomy" id="2014873"/>
    <lineage>
        <taxon>Bacteria</taxon>
        <taxon>Bacillati</taxon>
        <taxon>Chloroflexota</taxon>
        <taxon>Ktedonobacteria</taxon>
        <taxon>Ktedonobacterales</taxon>
        <taxon>Dictyobacteraceae</taxon>
        <taxon>Dictyobacter</taxon>
    </lineage>
</organism>
<dbReference type="SUPFAM" id="SSF159245">
    <property type="entry name" value="AttH-like"/>
    <property type="match status" value="1"/>
</dbReference>
<dbReference type="AlphaFoldDB" id="A0A402B1Q1"/>
<dbReference type="Pfam" id="PF07143">
    <property type="entry name" value="CrtC"/>
    <property type="match status" value="1"/>
</dbReference>
<dbReference type="InterPro" id="IPR010791">
    <property type="entry name" value="AttH_dom"/>
</dbReference>
<reference evidence="4" key="1">
    <citation type="submission" date="2018-12" db="EMBL/GenBank/DDBJ databases">
        <title>Tengunoibacter tsumagoiensis gen. nov., sp. nov., Dictyobacter kobayashii sp. nov., D. alpinus sp. nov., and D. joshuensis sp. nov. and description of Dictyobacteraceae fam. nov. within the order Ktedonobacterales isolated from Tengu-no-mugimeshi.</title>
        <authorList>
            <person name="Wang C.M."/>
            <person name="Zheng Y."/>
            <person name="Sakai Y."/>
            <person name="Toyoda A."/>
            <person name="Minakuchi Y."/>
            <person name="Abe K."/>
            <person name="Yokota A."/>
            <person name="Yabe S."/>
        </authorList>
    </citation>
    <scope>NUCLEOTIDE SEQUENCE [LARGE SCALE GENOMIC DNA]</scope>
    <source>
        <strain evidence="4">Uno16</strain>
    </source>
</reference>
<feature type="signal peptide" evidence="1">
    <location>
        <begin position="1"/>
        <end position="28"/>
    </location>
</feature>